<reference evidence="10 11" key="1">
    <citation type="submission" date="2022-01" db="EMBL/GenBank/DDBJ databases">
        <authorList>
            <person name="Xiong W."/>
            <person name="Schranz E."/>
        </authorList>
    </citation>
    <scope>NUCLEOTIDE SEQUENCE [LARGE SCALE GENOMIC DNA]</scope>
</reference>
<dbReference type="Pfam" id="PF07992">
    <property type="entry name" value="Pyr_redox_2"/>
    <property type="match status" value="1"/>
</dbReference>
<keyword evidence="11" id="KW-1185">Reference proteome</keyword>
<evidence type="ECO:0000256" key="6">
    <source>
        <dbReference type="ARBA" id="ARBA00023284"/>
    </source>
</evidence>
<dbReference type="Gene3D" id="3.50.50.60">
    <property type="entry name" value="FAD/NAD(P)-binding domain"/>
    <property type="match status" value="1"/>
</dbReference>
<dbReference type="InterPro" id="IPR023753">
    <property type="entry name" value="FAD/NAD-binding_dom"/>
</dbReference>
<evidence type="ECO:0000313" key="11">
    <source>
        <dbReference type="Proteomes" id="UP001157418"/>
    </source>
</evidence>
<feature type="region of interest" description="Disordered" evidence="7">
    <location>
        <begin position="112"/>
        <end position="143"/>
    </location>
</feature>
<keyword evidence="3" id="KW-0274">FAD</keyword>
<dbReference type="PANTHER" id="PTHR43557">
    <property type="entry name" value="APOPTOSIS-INDUCING FACTOR 1"/>
    <property type="match status" value="1"/>
</dbReference>
<evidence type="ECO:0000256" key="1">
    <source>
        <dbReference type="ARBA" id="ARBA00001974"/>
    </source>
</evidence>
<evidence type="ECO:0008006" key="12">
    <source>
        <dbReference type="Google" id="ProtNLM"/>
    </source>
</evidence>
<evidence type="ECO:0000256" key="4">
    <source>
        <dbReference type="ARBA" id="ARBA00023002"/>
    </source>
</evidence>
<dbReference type="PANTHER" id="PTHR43557:SF5">
    <property type="entry name" value="MONODEHYDROASCORBATE REDUCTASE 1, PEROXISOMAL"/>
    <property type="match status" value="1"/>
</dbReference>
<dbReference type="Pfam" id="PF21791">
    <property type="entry name" value="MDHAR3-like_C"/>
    <property type="match status" value="1"/>
</dbReference>
<sequence length="143" mass="15449">MEADIVVVGVGAKPLINLFTGQLEEDKGGIKTDAFFKTSVDNVYAIGDVATFPMKMYGDIRRVEHVDHSRKSAEQAVKEQGKEIGAYEYLPYSTRDDGKVVDAFLEGGTPEENKAISNVAKKQPTAPTPDSLATEGVQFASPP</sequence>
<keyword evidence="2" id="KW-0285">Flavoprotein</keyword>
<accession>A0AAU9NWD9</accession>
<keyword evidence="6" id="KW-0676">Redox-active center</keyword>
<dbReference type="GO" id="GO:0005737">
    <property type="term" value="C:cytoplasm"/>
    <property type="evidence" value="ECO:0007669"/>
    <property type="project" value="TreeGrafter"/>
</dbReference>
<comment type="cofactor">
    <cofactor evidence="1">
        <name>FAD</name>
        <dbReference type="ChEBI" id="CHEBI:57692"/>
    </cofactor>
</comment>
<evidence type="ECO:0000256" key="3">
    <source>
        <dbReference type="ARBA" id="ARBA00022827"/>
    </source>
</evidence>
<evidence type="ECO:0000259" key="9">
    <source>
        <dbReference type="Pfam" id="PF21791"/>
    </source>
</evidence>
<dbReference type="SUPFAM" id="SSF51905">
    <property type="entry name" value="FAD/NAD(P)-binding domain"/>
    <property type="match status" value="1"/>
</dbReference>
<dbReference type="InterPro" id="IPR048618">
    <property type="entry name" value="MDHAR3-like_C"/>
</dbReference>
<name>A0AAU9NWD9_9ASTR</name>
<evidence type="ECO:0000256" key="2">
    <source>
        <dbReference type="ARBA" id="ARBA00022630"/>
    </source>
</evidence>
<protein>
    <recommendedName>
        <fullName evidence="12">FAD/NAD(P)-binding domain-containing protein</fullName>
    </recommendedName>
</protein>
<evidence type="ECO:0000256" key="7">
    <source>
        <dbReference type="SAM" id="MobiDB-lite"/>
    </source>
</evidence>
<evidence type="ECO:0000256" key="5">
    <source>
        <dbReference type="ARBA" id="ARBA00023027"/>
    </source>
</evidence>
<proteinExistence type="predicted"/>
<evidence type="ECO:0000259" key="8">
    <source>
        <dbReference type="Pfam" id="PF07992"/>
    </source>
</evidence>
<feature type="domain" description="FAD/NAD(P)-binding" evidence="8">
    <location>
        <begin position="2"/>
        <end position="71"/>
    </location>
</feature>
<dbReference type="GO" id="GO:0016651">
    <property type="term" value="F:oxidoreductase activity, acting on NAD(P)H"/>
    <property type="evidence" value="ECO:0007669"/>
    <property type="project" value="TreeGrafter"/>
</dbReference>
<comment type="caution">
    <text evidence="10">The sequence shown here is derived from an EMBL/GenBank/DDBJ whole genome shotgun (WGS) entry which is preliminary data.</text>
</comment>
<dbReference type="PRINTS" id="PR00368">
    <property type="entry name" value="FADPNR"/>
</dbReference>
<gene>
    <name evidence="10" type="ORF">LVIROSA_LOCUS28125</name>
</gene>
<dbReference type="InterPro" id="IPR036188">
    <property type="entry name" value="FAD/NAD-bd_sf"/>
</dbReference>
<keyword evidence="5" id="KW-0520">NAD</keyword>
<keyword evidence="4" id="KW-0560">Oxidoreductase</keyword>
<dbReference type="InterPro" id="IPR050446">
    <property type="entry name" value="FAD-oxidoreductase/Apoptosis"/>
</dbReference>
<feature type="domain" description="Monodehydroascorbate reductase 3-like C-terminal" evidence="9">
    <location>
        <begin position="80"/>
        <end position="140"/>
    </location>
</feature>
<dbReference type="AlphaFoldDB" id="A0AAU9NWD9"/>
<dbReference type="EMBL" id="CAKMRJ010005412">
    <property type="protein sequence ID" value="CAH1442115.1"/>
    <property type="molecule type" value="Genomic_DNA"/>
</dbReference>
<organism evidence="10 11">
    <name type="scientific">Lactuca virosa</name>
    <dbReference type="NCBI Taxonomy" id="75947"/>
    <lineage>
        <taxon>Eukaryota</taxon>
        <taxon>Viridiplantae</taxon>
        <taxon>Streptophyta</taxon>
        <taxon>Embryophyta</taxon>
        <taxon>Tracheophyta</taxon>
        <taxon>Spermatophyta</taxon>
        <taxon>Magnoliopsida</taxon>
        <taxon>eudicotyledons</taxon>
        <taxon>Gunneridae</taxon>
        <taxon>Pentapetalae</taxon>
        <taxon>asterids</taxon>
        <taxon>campanulids</taxon>
        <taxon>Asterales</taxon>
        <taxon>Asteraceae</taxon>
        <taxon>Cichorioideae</taxon>
        <taxon>Cichorieae</taxon>
        <taxon>Lactucinae</taxon>
        <taxon>Lactuca</taxon>
    </lineage>
</organism>
<dbReference type="Proteomes" id="UP001157418">
    <property type="component" value="Unassembled WGS sequence"/>
</dbReference>
<evidence type="ECO:0000313" key="10">
    <source>
        <dbReference type="EMBL" id="CAH1442115.1"/>
    </source>
</evidence>